<dbReference type="InterPro" id="IPR036941">
    <property type="entry name" value="Rcpt_L-dom_sf"/>
</dbReference>
<keyword evidence="3" id="KW-0964">Secreted</keyword>
<keyword evidence="8" id="KW-1185">Reference proteome</keyword>
<evidence type="ECO:0000256" key="3">
    <source>
        <dbReference type="ARBA" id="ARBA00022525"/>
    </source>
</evidence>
<keyword evidence="5" id="KW-0325">Glycoprotein</keyword>
<comment type="caution">
    <text evidence="7">The sequence shown here is derived from an EMBL/GenBank/DDBJ whole genome shotgun (WGS) entry which is preliminary data.</text>
</comment>
<evidence type="ECO:0000313" key="7">
    <source>
        <dbReference type="EMBL" id="OOQ59648.1"/>
    </source>
</evidence>
<dbReference type="GO" id="GO:0030313">
    <property type="term" value="C:cell envelope"/>
    <property type="evidence" value="ECO:0007669"/>
    <property type="project" value="UniProtKB-SubCell"/>
</dbReference>
<evidence type="ECO:0000256" key="1">
    <source>
        <dbReference type="ARBA" id="ARBA00004191"/>
    </source>
</evidence>
<dbReference type="Pfam" id="PF01030">
    <property type="entry name" value="Recep_L_domain"/>
    <property type="match status" value="1"/>
</dbReference>
<dbReference type="PANTHER" id="PTHR31018">
    <property type="entry name" value="SPORULATION-SPECIFIC PROTEIN-RELATED"/>
    <property type="match status" value="1"/>
</dbReference>
<dbReference type="InterPro" id="IPR051648">
    <property type="entry name" value="CWI-Assembly_Regulator"/>
</dbReference>
<keyword evidence="4" id="KW-0732">Signal</keyword>
<accession>A0A1S9PGG9</accession>
<evidence type="ECO:0000313" key="8">
    <source>
        <dbReference type="Proteomes" id="UP000189739"/>
    </source>
</evidence>
<keyword evidence="2" id="KW-0134">Cell wall</keyword>
<evidence type="ECO:0000259" key="6">
    <source>
        <dbReference type="Pfam" id="PF01030"/>
    </source>
</evidence>
<dbReference type="RefSeq" id="WP_078348398.1">
    <property type="nucleotide sequence ID" value="NZ_MBTF01000012.1"/>
</dbReference>
<dbReference type="EMBL" id="MBTF01000012">
    <property type="protein sequence ID" value="OOQ59648.1"/>
    <property type="molecule type" value="Genomic_DNA"/>
</dbReference>
<reference evidence="7 8" key="1">
    <citation type="submission" date="2016-07" db="EMBL/GenBank/DDBJ databases">
        <title>Genomic analysis of zinc-resistant bacterium Mucilaginibacter pedocola TBZ30.</title>
        <authorList>
            <person name="Huang J."/>
            <person name="Tang J."/>
        </authorList>
    </citation>
    <scope>NUCLEOTIDE SEQUENCE [LARGE SCALE GENOMIC DNA]</scope>
    <source>
        <strain evidence="7 8">TBZ30</strain>
    </source>
</reference>
<dbReference type="InterPro" id="IPR000494">
    <property type="entry name" value="Rcpt_L-dom"/>
</dbReference>
<sequence>MKKLLTALLFLIFAAGCKKDNKTAPVDPPLVPISIAGETLTSQAEVDAFAEKYKGNSLTINGDLIISGATNPNMDISSLKGLSNITTINGALTIIYCPKVTDLSPFANITYAGSVFFSGVGATSVTMDKLQSTGGLQLNDEQTSISFKSLRSVTGSLNLLTKNLTEADFSALTEISGKLSIWGTSLSNLNGFNKLSTVGALLLLNNPSLENLQGLNHLTKLTSPAVVNASTTPVLYYRLNGIFIQNNAKLTSLAGLENISDVPVIYLSNNALLTDFCPMKAQIKALSALPNFNFTAKPIFGNGATIKISQPVATLTGNGGVTSTADAMAIVNACN</sequence>
<protein>
    <recommendedName>
        <fullName evidence="6">Receptor L-domain domain-containing protein</fullName>
    </recommendedName>
</protein>
<name>A0A1S9PGG9_9SPHI</name>
<dbReference type="STRING" id="1792845.BC343_05655"/>
<evidence type="ECO:0000256" key="4">
    <source>
        <dbReference type="ARBA" id="ARBA00022729"/>
    </source>
</evidence>
<comment type="subcellular location">
    <subcellularLocation>
        <location evidence="1">Secreted</location>
        <location evidence="1">Cell wall</location>
    </subcellularLocation>
</comment>
<dbReference type="Proteomes" id="UP000189739">
    <property type="component" value="Unassembled WGS sequence"/>
</dbReference>
<dbReference type="PANTHER" id="PTHR31018:SF3">
    <property type="entry name" value="RECEPTOR PROTEIN-TYROSINE KINASE"/>
    <property type="match status" value="1"/>
</dbReference>
<dbReference type="PROSITE" id="PS51257">
    <property type="entry name" value="PROKAR_LIPOPROTEIN"/>
    <property type="match status" value="1"/>
</dbReference>
<gene>
    <name evidence="7" type="ORF">BC343_05655</name>
</gene>
<dbReference type="SUPFAM" id="SSF52058">
    <property type="entry name" value="L domain-like"/>
    <property type="match status" value="2"/>
</dbReference>
<dbReference type="AlphaFoldDB" id="A0A1S9PGG9"/>
<feature type="domain" description="Receptor L-domain" evidence="6">
    <location>
        <begin position="152"/>
        <end position="251"/>
    </location>
</feature>
<dbReference type="OrthoDB" id="874293at2"/>
<evidence type="ECO:0000256" key="2">
    <source>
        <dbReference type="ARBA" id="ARBA00022512"/>
    </source>
</evidence>
<organism evidence="7 8">
    <name type="scientific">Mucilaginibacter pedocola</name>
    <dbReference type="NCBI Taxonomy" id="1792845"/>
    <lineage>
        <taxon>Bacteria</taxon>
        <taxon>Pseudomonadati</taxon>
        <taxon>Bacteroidota</taxon>
        <taxon>Sphingobacteriia</taxon>
        <taxon>Sphingobacteriales</taxon>
        <taxon>Sphingobacteriaceae</taxon>
        <taxon>Mucilaginibacter</taxon>
    </lineage>
</organism>
<proteinExistence type="predicted"/>
<evidence type="ECO:0000256" key="5">
    <source>
        <dbReference type="ARBA" id="ARBA00023180"/>
    </source>
</evidence>
<dbReference type="Gene3D" id="3.80.20.20">
    <property type="entry name" value="Receptor L-domain"/>
    <property type="match status" value="2"/>
</dbReference>